<dbReference type="InterPro" id="IPR012338">
    <property type="entry name" value="Beta-lactam/transpept-like"/>
</dbReference>
<keyword evidence="4" id="KW-1185">Reference proteome</keyword>
<name>A0A6I2L4Z6_9BURK</name>
<dbReference type="EMBL" id="WKJK01000013">
    <property type="protein sequence ID" value="MRW92843.1"/>
    <property type="molecule type" value="Genomic_DNA"/>
</dbReference>
<feature type="domain" description="Beta-lactamase-related" evidence="2">
    <location>
        <begin position="37"/>
        <end position="355"/>
    </location>
</feature>
<evidence type="ECO:0000313" key="4">
    <source>
        <dbReference type="Proteomes" id="UP000433309"/>
    </source>
</evidence>
<dbReference type="InterPro" id="IPR001466">
    <property type="entry name" value="Beta-lactam-related"/>
</dbReference>
<dbReference type="AlphaFoldDB" id="A0A6I2L4Z6"/>
<dbReference type="PANTHER" id="PTHR46825:SF9">
    <property type="entry name" value="BETA-LACTAMASE-RELATED DOMAIN-CONTAINING PROTEIN"/>
    <property type="match status" value="1"/>
</dbReference>
<dbReference type="Pfam" id="PF00144">
    <property type="entry name" value="Beta-lactamase"/>
    <property type="match status" value="1"/>
</dbReference>
<gene>
    <name evidence="3" type="ORF">GJ699_22855</name>
</gene>
<feature type="chain" id="PRO_5026012049" evidence="1">
    <location>
        <begin position="23"/>
        <end position="588"/>
    </location>
</feature>
<sequence>MKNLTAIVITLAAATLSIPCQSAEKPGEQQALKRQVDALLAPLQKPGHPGYAIAVIQDGGIVYEKGIGLADLQHDVPIKPTTPFHIASVSKQFTAFAIHLLAQDGKLSLDDDIHKYIPELADFGAPITLRQLEHHTSGLRDQWELLMLAGWRLDDVITENDILGLLKRQRALNSPPGTAHLYSNTGYTLLGIVVKRVSGQSLPEFAKARIFDPLNMKHTRFVDDYQALIKGRAASYGPNGHNGYDYIALSYSNVGATSLSTTVEDLALWDRNFYDGKVGGKKLLEEMQTVGVLSNGKPLTYASGLVIGKYRGLKTVEHSGGDAGYRSELMRFPEQHLSVITLSNFADSDAGGLSRKIADIYLGKQMDAVPAAAPAKDTHFLPNVETNIDPAKLDAFIGYWKFSPTFTNTIYKEGGKLMVKPTGQPPYPLFVSGERSLFLKVVDGRFAFDAPDQDGVIQGGSYWQAGQTHHFTRSAPPTPLSEVELANYEGEFYSDELHVLYTVSRRDGKLILTYPRGELTLEQDSPNAFIASGSGNRIAYQCSAGDCNTFTVDTGRIRNLQFTRVSIVPTKPGEKTAAFITPGASKNQ</sequence>
<dbReference type="SUPFAM" id="SSF56601">
    <property type="entry name" value="beta-lactamase/transpeptidase-like"/>
    <property type="match status" value="1"/>
</dbReference>
<dbReference type="InterPro" id="IPR050491">
    <property type="entry name" value="AmpC-like"/>
</dbReference>
<dbReference type="GO" id="GO:0016787">
    <property type="term" value="F:hydrolase activity"/>
    <property type="evidence" value="ECO:0007669"/>
    <property type="project" value="UniProtKB-KW"/>
</dbReference>
<evidence type="ECO:0000259" key="2">
    <source>
        <dbReference type="Pfam" id="PF00144"/>
    </source>
</evidence>
<reference evidence="3 4" key="1">
    <citation type="submission" date="2019-11" db="EMBL/GenBank/DDBJ databases">
        <title>Novel species isolated from a subtropical stream in China.</title>
        <authorList>
            <person name="Lu H."/>
        </authorList>
    </citation>
    <scope>NUCLEOTIDE SEQUENCE [LARGE SCALE GENOMIC DNA]</scope>
    <source>
        <strain evidence="3 4">FT80W</strain>
    </source>
</reference>
<accession>A0A6I2L4Z6</accession>
<comment type="caution">
    <text evidence="3">The sequence shown here is derived from an EMBL/GenBank/DDBJ whole genome shotgun (WGS) entry which is preliminary data.</text>
</comment>
<proteinExistence type="predicted"/>
<dbReference type="Proteomes" id="UP000433309">
    <property type="component" value="Unassembled WGS sequence"/>
</dbReference>
<evidence type="ECO:0000313" key="3">
    <source>
        <dbReference type="EMBL" id="MRW92843.1"/>
    </source>
</evidence>
<dbReference type="RefSeq" id="WP_154380649.1">
    <property type="nucleotide sequence ID" value="NZ_WKJK01000013.1"/>
</dbReference>
<organism evidence="3 4">
    <name type="scientific">Duganella guangzhouensis</name>
    <dbReference type="NCBI Taxonomy" id="2666084"/>
    <lineage>
        <taxon>Bacteria</taxon>
        <taxon>Pseudomonadati</taxon>
        <taxon>Pseudomonadota</taxon>
        <taxon>Betaproteobacteria</taxon>
        <taxon>Burkholderiales</taxon>
        <taxon>Oxalobacteraceae</taxon>
        <taxon>Telluria group</taxon>
        <taxon>Duganella</taxon>
    </lineage>
</organism>
<protein>
    <submittedName>
        <fullName evidence="3">Serine hydrolase</fullName>
    </submittedName>
</protein>
<keyword evidence="1" id="KW-0732">Signal</keyword>
<dbReference type="PANTHER" id="PTHR46825">
    <property type="entry name" value="D-ALANYL-D-ALANINE-CARBOXYPEPTIDASE/ENDOPEPTIDASE AMPH"/>
    <property type="match status" value="1"/>
</dbReference>
<evidence type="ECO:0000256" key="1">
    <source>
        <dbReference type="SAM" id="SignalP"/>
    </source>
</evidence>
<keyword evidence="3" id="KW-0378">Hydrolase</keyword>
<feature type="signal peptide" evidence="1">
    <location>
        <begin position="1"/>
        <end position="22"/>
    </location>
</feature>
<dbReference type="Gene3D" id="3.40.710.10">
    <property type="entry name" value="DD-peptidase/beta-lactamase superfamily"/>
    <property type="match status" value="1"/>
</dbReference>